<protein>
    <submittedName>
        <fullName evidence="3">YafY family transcriptional regulator</fullName>
    </submittedName>
</protein>
<dbReference type="InterPro" id="IPR013196">
    <property type="entry name" value="HTH_11"/>
</dbReference>
<feature type="domain" description="WYL" evidence="2">
    <location>
        <begin position="139"/>
        <end position="204"/>
    </location>
</feature>
<proteinExistence type="predicted"/>
<evidence type="ECO:0000313" key="3">
    <source>
        <dbReference type="EMBL" id="MCK9796483.1"/>
    </source>
</evidence>
<sequence length="240" mass="26679">MSRTSRLLTLLQVLRGKSRPVTASALARELEVSERTVYRDIAELSALGAPVYGEAGVGYVLRSGLFLPPLMFNTEEIEAIVLGLRYVDQRGDEVLGKAAADALAKIAAVLAPAAQDALRNPTILAGPPTSKYPDNPVPLNVFRQAIRQQAKLHIDYADANNSPSQRLIWPLALGFMDEVRVIVAWCELRGAYRTFRTDRVAAATEPGEPYPGRRSDWLRAWRKQMQEEEAGRFTPHKRRS</sequence>
<dbReference type="InterPro" id="IPR036388">
    <property type="entry name" value="WH-like_DNA-bd_sf"/>
</dbReference>
<reference evidence="3 4" key="1">
    <citation type="journal article" date="2022" name="Int. J. Syst. Evol. Microbiol.">
        <title>Pseudomonas aegrilactucae sp. nov. and Pseudomonas morbosilactucae sp. nov., pathogens causing bacterial rot of lettuce in Japan.</title>
        <authorList>
            <person name="Sawada H."/>
            <person name="Fujikawa T."/>
            <person name="Satou M."/>
        </authorList>
    </citation>
    <scope>NUCLEOTIDE SEQUENCE [LARGE SCALE GENOMIC DNA]</scope>
    <source>
        <strain evidence="3 4">MAFF 302030</strain>
    </source>
</reference>
<dbReference type="Gene3D" id="1.10.10.10">
    <property type="entry name" value="Winged helix-like DNA-binding domain superfamily/Winged helix DNA-binding domain"/>
    <property type="match status" value="1"/>
</dbReference>
<dbReference type="Proteomes" id="UP001155059">
    <property type="component" value="Unassembled WGS sequence"/>
</dbReference>
<evidence type="ECO:0000313" key="4">
    <source>
        <dbReference type="Proteomes" id="UP001155059"/>
    </source>
</evidence>
<dbReference type="SUPFAM" id="SSF46785">
    <property type="entry name" value="Winged helix' DNA-binding domain"/>
    <property type="match status" value="1"/>
</dbReference>
<dbReference type="PANTHER" id="PTHR34580">
    <property type="match status" value="1"/>
</dbReference>
<dbReference type="EMBL" id="JALQCW010000004">
    <property type="protein sequence ID" value="MCK9796483.1"/>
    <property type="molecule type" value="Genomic_DNA"/>
</dbReference>
<dbReference type="InterPro" id="IPR026881">
    <property type="entry name" value="WYL_dom"/>
</dbReference>
<dbReference type="InterPro" id="IPR036390">
    <property type="entry name" value="WH_DNA-bd_sf"/>
</dbReference>
<gene>
    <name evidence="3" type="ORF">M1B34_01650</name>
</gene>
<dbReference type="PANTHER" id="PTHR34580:SF3">
    <property type="entry name" value="PROTEIN PAFB"/>
    <property type="match status" value="1"/>
</dbReference>
<feature type="domain" description="Helix-turn-helix type 11" evidence="1">
    <location>
        <begin position="6"/>
        <end position="59"/>
    </location>
</feature>
<comment type="caution">
    <text evidence="3">The sequence shown here is derived from an EMBL/GenBank/DDBJ whole genome shotgun (WGS) entry which is preliminary data.</text>
</comment>
<organism evidence="3 4">
    <name type="scientific">Pseudomonas morbosilactucae</name>
    <dbReference type="NCBI Taxonomy" id="2938197"/>
    <lineage>
        <taxon>Bacteria</taxon>
        <taxon>Pseudomonadati</taxon>
        <taxon>Pseudomonadota</taxon>
        <taxon>Gammaproteobacteria</taxon>
        <taxon>Pseudomonadales</taxon>
        <taxon>Pseudomonadaceae</taxon>
        <taxon>Pseudomonas</taxon>
    </lineage>
</organism>
<evidence type="ECO:0000259" key="2">
    <source>
        <dbReference type="Pfam" id="PF13280"/>
    </source>
</evidence>
<dbReference type="AlphaFoldDB" id="A0A9X1YQ47"/>
<reference evidence="3 4" key="2">
    <citation type="journal article" date="2023" name="Plant Pathol.">
        <title>Dismantling and reorganizing Pseudomonas marginalis sensu#lato.</title>
        <authorList>
            <person name="Sawada H."/>
            <person name="Fujikawa T."/>
            <person name="Satou M."/>
        </authorList>
    </citation>
    <scope>NUCLEOTIDE SEQUENCE [LARGE SCALE GENOMIC DNA]</scope>
    <source>
        <strain evidence="3 4">MAFF 302030</strain>
    </source>
</reference>
<dbReference type="PROSITE" id="PS52050">
    <property type="entry name" value="WYL"/>
    <property type="match status" value="1"/>
</dbReference>
<dbReference type="RefSeq" id="WP_268264278.1">
    <property type="nucleotide sequence ID" value="NZ_JALQCW010000004.1"/>
</dbReference>
<accession>A0A9X1YQ47</accession>
<dbReference type="Pfam" id="PF08279">
    <property type="entry name" value="HTH_11"/>
    <property type="match status" value="1"/>
</dbReference>
<dbReference type="InterPro" id="IPR051534">
    <property type="entry name" value="CBASS_pafABC_assoc_protein"/>
</dbReference>
<dbReference type="Pfam" id="PF13280">
    <property type="entry name" value="WYL"/>
    <property type="match status" value="1"/>
</dbReference>
<name>A0A9X1YQ47_9PSED</name>
<evidence type="ECO:0000259" key="1">
    <source>
        <dbReference type="Pfam" id="PF08279"/>
    </source>
</evidence>